<dbReference type="GO" id="GO:0007095">
    <property type="term" value="P:mitotic G2 DNA damage checkpoint signaling"/>
    <property type="evidence" value="ECO:0007669"/>
    <property type="project" value="TreeGrafter"/>
</dbReference>
<dbReference type="PANTHER" id="PTHR21556">
    <property type="entry name" value="TRESLIN"/>
    <property type="match status" value="1"/>
</dbReference>
<dbReference type="GO" id="GO:0006260">
    <property type="term" value="P:DNA replication"/>
    <property type="evidence" value="ECO:0007669"/>
    <property type="project" value="InterPro"/>
</dbReference>
<accession>A0A6A3CAC1</accession>
<name>A0A6A3CAC1_HIBSY</name>
<dbReference type="GO" id="GO:0005634">
    <property type="term" value="C:nucleus"/>
    <property type="evidence" value="ECO:0007669"/>
    <property type="project" value="InterPro"/>
</dbReference>
<dbReference type="InterPro" id="IPR026153">
    <property type="entry name" value="Treslin"/>
</dbReference>
<dbReference type="AlphaFoldDB" id="A0A6A3CAC1"/>
<sequence>MAAEAKVPFPNYYTKTQRIVFLIDLNPLLHLQDPNPYLKALISSSKILLSFPPLSSSLFSFKPFFSSLSPLLSSSKLPFPSLSLSFNHPDSTFHSLTDFITSIPTTIDRASFPLCPSRASNIAASLRQLVHDYAWDPLIPDPVAGALFESDGILLIRSNLVVLLSPVYRDLNLLREFFDVGMDNECLNDLGASVKEFCGVFECVNDAFVSRDIHCCWFDLKFQPWENGDLENSGFGFLESGIRSLGWGFLSSDSIVLGSALVPFGLIYPNIVFSLSIFHADASGMGNAQLSLEILDANGKPLDCKLCELEFVNFKTCSSNQQMRADNHRNSSLLDQYLDGVTEVHVRALRRYDECEKFEGRLSNSIIVCESLGKSRKGRKDDLGEFCADRVLHYLQGI</sequence>
<dbReference type="GO" id="GO:0033314">
    <property type="term" value="P:mitotic DNA replication checkpoint signaling"/>
    <property type="evidence" value="ECO:0007669"/>
    <property type="project" value="InterPro"/>
</dbReference>
<evidence type="ECO:0000313" key="2">
    <source>
        <dbReference type="Proteomes" id="UP000436088"/>
    </source>
</evidence>
<evidence type="ECO:0000313" key="1">
    <source>
        <dbReference type="EMBL" id="KAE8724039.1"/>
    </source>
</evidence>
<proteinExistence type="predicted"/>
<keyword evidence="2" id="KW-1185">Reference proteome</keyword>
<dbReference type="GO" id="GO:0030174">
    <property type="term" value="P:regulation of DNA-templated DNA replication initiation"/>
    <property type="evidence" value="ECO:0007669"/>
    <property type="project" value="TreeGrafter"/>
</dbReference>
<dbReference type="GO" id="GO:0003682">
    <property type="term" value="F:chromatin binding"/>
    <property type="evidence" value="ECO:0007669"/>
    <property type="project" value="TreeGrafter"/>
</dbReference>
<organism evidence="1 2">
    <name type="scientific">Hibiscus syriacus</name>
    <name type="common">Rose of Sharon</name>
    <dbReference type="NCBI Taxonomy" id="106335"/>
    <lineage>
        <taxon>Eukaryota</taxon>
        <taxon>Viridiplantae</taxon>
        <taxon>Streptophyta</taxon>
        <taxon>Embryophyta</taxon>
        <taxon>Tracheophyta</taxon>
        <taxon>Spermatophyta</taxon>
        <taxon>Magnoliopsida</taxon>
        <taxon>eudicotyledons</taxon>
        <taxon>Gunneridae</taxon>
        <taxon>Pentapetalae</taxon>
        <taxon>rosids</taxon>
        <taxon>malvids</taxon>
        <taxon>Malvales</taxon>
        <taxon>Malvaceae</taxon>
        <taxon>Malvoideae</taxon>
        <taxon>Hibiscus</taxon>
    </lineage>
</organism>
<reference evidence="1" key="1">
    <citation type="submission" date="2019-09" db="EMBL/GenBank/DDBJ databases">
        <title>Draft genome information of white flower Hibiscus syriacus.</title>
        <authorList>
            <person name="Kim Y.-M."/>
        </authorList>
    </citation>
    <scope>NUCLEOTIDE SEQUENCE [LARGE SCALE GENOMIC DNA]</scope>
    <source>
        <strain evidence="1">YM2019G1</strain>
    </source>
</reference>
<dbReference type="EMBL" id="VEPZ02000491">
    <property type="protein sequence ID" value="KAE8724039.1"/>
    <property type="molecule type" value="Genomic_DNA"/>
</dbReference>
<dbReference type="PANTHER" id="PTHR21556:SF2">
    <property type="entry name" value="TRESLIN"/>
    <property type="match status" value="1"/>
</dbReference>
<gene>
    <name evidence="1" type="ORF">F3Y22_tig00011079pilonHSYRG00237</name>
</gene>
<dbReference type="Proteomes" id="UP000436088">
    <property type="component" value="Unassembled WGS sequence"/>
</dbReference>
<protein>
    <submittedName>
        <fullName evidence="1">LIM domain-containing protein A, putative isoform 2</fullName>
    </submittedName>
</protein>
<comment type="caution">
    <text evidence="1">The sequence shown here is derived from an EMBL/GenBank/DDBJ whole genome shotgun (WGS) entry which is preliminary data.</text>
</comment>
<dbReference type="GO" id="GO:0010212">
    <property type="term" value="P:response to ionizing radiation"/>
    <property type="evidence" value="ECO:0007669"/>
    <property type="project" value="InterPro"/>
</dbReference>